<proteinExistence type="inferred from homology"/>
<feature type="region of interest" description="Disordered" evidence="8">
    <location>
        <begin position="541"/>
        <end position="580"/>
    </location>
</feature>
<evidence type="ECO:0000256" key="2">
    <source>
        <dbReference type="ARBA" id="ARBA00006533"/>
    </source>
</evidence>
<evidence type="ECO:0000313" key="10">
    <source>
        <dbReference type="EMBL" id="EMD32178.1"/>
    </source>
</evidence>
<reference evidence="10 11" key="1">
    <citation type="journal article" date="2012" name="Proc. Natl. Acad. Sci. U.S.A.">
        <title>Comparative genomics of Ceriporiopsis subvermispora and Phanerochaete chrysosporium provide insight into selective ligninolysis.</title>
        <authorList>
            <person name="Fernandez-Fueyo E."/>
            <person name="Ruiz-Duenas F.J."/>
            <person name="Ferreira P."/>
            <person name="Floudas D."/>
            <person name="Hibbett D.S."/>
            <person name="Canessa P."/>
            <person name="Larrondo L.F."/>
            <person name="James T.Y."/>
            <person name="Seelenfreund D."/>
            <person name="Lobos S."/>
            <person name="Polanco R."/>
            <person name="Tello M."/>
            <person name="Honda Y."/>
            <person name="Watanabe T."/>
            <person name="Watanabe T."/>
            <person name="Ryu J.S."/>
            <person name="Kubicek C.P."/>
            <person name="Schmoll M."/>
            <person name="Gaskell J."/>
            <person name="Hammel K.E."/>
            <person name="St John F.J."/>
            <person name="Vanden Wymelenberg A."/>
            <person name="Sabat G."/>
            <person name="Splinter BonDurant S."/>
            <person name="Syed K."/>
            <person name="Yadav J.S."/>
            <person name="Doddapaneni H."/>
            <person name="Subramanian V."/>
            <person name="Lavin J.L."/>
            <person name="Oguiza J.A."/>
            <person name="Perez G."/>
            <person name="Pisabarro A.G."/>
            <person name="Ramirez L."/>
            <person name="Santoyo F."/>
            <person name="Master E."/>
            <person name="Coutinho P.M."/>
            <person name="Henrissat B."/>
            <person name="Lombard V."/>
            <person name="Magnuson J.K."/>
            <person name="Kuees U."/>
            <person name="Hori C."/>
            <person name="Igarashi K."/>
            <person name="Samejima M."/>
            <person name="Held B.W."/>
            <person name="Barry K.W."/>
            <person name="LaButti K.M."/>
            <person name="Lapidus A."/>
            <person name="Lindquist E.A."/>
            <person name="Lucas S.M."/>
            <person name="Riley R."/>
            <person name="Salamov A.A."/>
            <person name="Hoffmeister D."/>
            <person name="Schwenk D."/>
            <person name="Hadar Y."/>
            <person name="Yarden O."/>
            <person name="de Vries R.P."/>
            <person name="Wiebenga A."/>
            <person name="Stenlid J."/>
            <person name="Eastwood D."/>
            <person name="Grigoriev I.V."/>
            <person name="Berka R.M."/>
            <person name="Blanchette R.A."/>
            <person name="Kersten P."/>
            <person name="Martinez A.T."/>
            <person name="Vicuna R."/>
            <person name="Cullen D."/>
        </authorList>
    </citation>
    <scope>NUCLEOTIDE SEQUENCE [LARGE SCALE GENOMIC DNA]</scope>
    <source>
        <strain evidence="10 11">B</strain>
    </source>
</reference>
<keyword evidence="3" id="KW-0158">Chromosome</keyword>
<evidence type="ECO:0000256" key="8">
    <source>
        <dbReference type="SAM" id="MobiDB-lite"/>
    </source>
</evidence>
<evidence type="ECO:0000259" key="9">
    <source>
        <dbReference type="Pfam" id="PF12719"/>
    </source>
</evidence>
<dbReference type="HOGENOM" id="CLU_004446_1_0_1"/>
<dbReference type="GO" id="GO:0000793">
    <property type="term" value="C:condensed chromosome"/>
    <property type="evidence" value="ECO:0007669"/>
    <property type="project" value="TreeGrafter"/>
</dbReference>
<feature type="compositionally biased region" description="Polar residues" evidence="8">
    <location>
        <begin position="541"/>
        <end position="565"/>
    </location>
</feature>
<dbReference type="STRING" id="914234.M2Q5S8"/>
<keyword evidence="6" id="KW-0226">DNA condensation</keyword>
<dbReference type="Proteomes" id="UP000016930">
    <property type="component" value="Unassembled WGS sequence"/>
</dbReference>
<dbReference type="GO" id="GO:0007076">
    <property type="term" value="P:mitotic chromosome condensation"/>
    <property type="evidence" value="ECO:0007669"/>
    <property type="project" value="InterPro"/>
</dbReference>
<dbReference type="OrthoDB" id="27187at2759"/>
<keyword evidence="5" id="KW-0498">Mitosis</keyword>
<gene>
    <name evidence="10" type="ORF">CERSUDRAFT_143953</name>
</gene>
<evidence type="ECO:0000256" key="4">
    <source>
        <dbReference type="ARBA" id="ARBA00022618"/>
    </source>
</evidence>
<feature type="domain" description="Nuclear condensin complex subunit 3 C-terminal" evidence="9">
    <location>
        <begin position="590"/>
        <end position="867"/>
    </location>
</feature>
<sequence length="1012" mass="112748">MPQKSSAVLETLEETVPAIFDQAQLSLANHRKNCVALHKIHTQAAAVCRPAKDGTKLRLVGEKAFSNVFIDMLSRVLVVKKGNQAADRVIRFMGAYVKYALEKATSKTEAQDDEDETPASRFALRLLSWTLQGFEAKDKTVRYRCITIIEELLSHFTQVDEDTFSQLLYVLEERIRDKEPSIRAHAVCAFAKLLGGEDPDQLPDDEPSILDILLHTLCYDPAAEVRRAALLHIPLTPSSLSAVLTRTRDVDTLIRKITFALLRPPSPSSSSAPKKSAPAPPLTHPRQLVLEQREHAVRDGLGDREDVVRVVAGQMIGAWFDVVREETGGKVMPGLEEFLQLFDAVVPDGLGVAVDALKCLFVTRSDVLRGVKFDDVYFDELTPERALLARVFHAYCLDNKENTRLEDANIPVVTAMAFRIQNACNLLLDAIEGLEDTGMVDSEDGDRAEEALGKLEEAVVERAFIVAELLRLGARCDYSDEIGRRKVFAVVREMLAHEFLPESLIDPCMDVLAETAPDERELIRVVVEIVCTLRDDGESGTVEQSQLQTQASESFDITPSTSRNLSLRRAKQPHQMTPEERERADVVDVRCLAICIAMLSRVNGNFDENSTLEGVLTDLVLPAVKRTGMSLRERGLVALGLCCLIAKNMAIGSFQLFLNQIQCAPEDLKIKVLQIVFDMLMVYEQDLLRRSDELAERIIAFLLQILEVDDSQAVQAVLCVGISKLMLNGRVKDKRVLAALVLAYVSPATADNQELRQCLAYALPAYCYSSPVNQDRMRSIFLTAYRLVTEVHSELKEGQEMISPQHFGLLFVDWTDPQKAAQPDRTDDGCDDIHVDFAIDLYVELYSPITTVSDKRTLSQLLAKLHLSTSPEPIKLLMLSTLLSNLPDEVLKDAALPKVLERFKKRFMKQYAKQLEGLDVDRLVQNPRFKELCTSVGLGPDSEDEQESRLKPAKGGHSVSALLESNASKRARSSSGSSSSEDDRNTEVSPELSVRSTSRSPIVKKRRRSIAR</sequence>
<dbReference type="PANTHER" id="PTHR14418:SF5">
    <property type="entry name" value="CONDENSIN COMPLEX SUBUNIT 3"/>
    <property type="match status" value="1"/>
</dbReference>
<dbReference type="GO" id="GO:0000796">
    <property type="term" value="C:condensin complex"/>
    <property type="evidence" value="ECO:0007669"/>
    <property type="project" value="InterPro"/>
</dbReference>
<dbReference type="GO" id="GO:0051301">
    <property type="term" value="P:cell division"/>
    <property type="evidence" value="ECO:0007669"/>
    <property type="project" value="UniProtKB-KW"/>
</dbReference>
<dbReference type="Gene3D" id="1.25.10.10">
    <property type="entry name" value="Leucine-rich Repeat Variant"/>
    <property type="match status" value="1"/>
</dbReference>
<name>M2Q5S8_CERS8</name>
<organism evidence="10 11">
    <name type="scientific">Ceriporiopsis subvermispora (strain B)</name>
    <name type="common">White-rot fungus</name>
    <name type="synonym">Gelatoporia subvermispora</name>
    <dbReference type="NCBI Taxonomy" id="914234"/>
    <lineage>
        <taxon>Eukaryota</taxon>
        <taxon>Fungi</taxon>
        <taxon>Dikarya</taxon>
        <taxon>Basidiomycota</taxon>
        <taxon>Agaricomycotina</taxon>
        <taxon>Agaricomycetes</taxon>
        <taxon>Polyporales</taxon>
        <taxon>Gelatoporiaceae</taxon>
        <taxon>Gelatoporia</taxon>
    </lineage>
</organism>
<evidence type="ECO:0000256" key="5">
    <source>
        <dbReference type="ARBA" id="ARBA00022776"/>
    </source>
</evidence>
<evidence type="ECO:0000256" key="3">
    <source>
        <dbReference type="ARBA" id="ARBA00022454"/>
    </source>
</evidence>
<feature type="compositionally biased region" description="Basic residues" evidence="8">
    <location>
        <begin position="1002"/>
        <end position="1012"/>
    </location>
</feature>
<protein>
    <recommendedName>
        <fullName evidence="9">Nuclear condensin complex subunit 3 C-terminal domain-containing protein</fullName>
    </recommendedName>
</protein>
<dbReference type="EMBL" id="KB445812">
    <property type="protein sequence ID" value="EMD32178.1"/>
    <property type="molecule type" value="Genomic_DNA"/>
</dbReference>
<evidence type="ECO:0000256" key="6">
    <source>
        <dbReference type="ARBA" id="ARBA00023067"/>
    </source>
</evidence>
<dbReference type="AlphaFoldDB" id="M2Q5S8"/>
<keyword evidence="4" id="KW-0132">Cell division</keyword>
<comment type="subcellular location">
    <subcellularLocation>
        <location evidence="1">Chromosome</location>
    </subcellularLocation>
</comment>
<evidence type="ECO:0000256" key="1">
    <source>
        <dbReference type="ARBA" id="ARBA00004286"/>
    </source>
</evidence>
<accession>M2Q5S8</accession>
<keyword evidence="11" id="KW-1185">Reference proteome</keyword>
<feature type="compositionally biased region" description="Low complexity" evidence="8">
    <location>
        <begin position="965"/>
        <end position="979"/>
    </location>
</feature>
<evidence type="ECO:0000313" key="11">
    <source>
        <dbReference type="Proteomes" id="UP000016930"/>
    </source>
</evidence>
<evidence type="ECO:0000256" key="7">
    <source>
        <dbReference type="ARBA" id="ARBA00023306"/>
    </source>
</evidence>
<dbReference type="InterPro" id="IPR016024">
    <property type="entry name" value="ARM-type_fold"/>
</dbReference>
<comment type="similarity">
    <text evidence="2">Belongs to the CND3 (condensin subunit 3) family.</text>
</comment>
<feature type="region of interest" description="Disordered" evidence="8">
    <location>
        <begin position="935"/>
        <end position="1012"/>
    </location>
</feature>
<dbReference type="PANTHER" id="PTHR14418">
    <property type="entry name" value="CONDENSIN COMPLEX SUBUNIT 3-RELATED"/>
    <property type="match status" value="1"/>
</dbReference>
<dbReference type="InterPro" id="IPR011989">
    <property type="entry name" value="ARM-like"/>
</dbReference>
<dbReference type="InterPro" id="IPR025977">
    <property type="entry name" value="Cnd3_C"/>
</dbReference>
<feature type="compositionally biased region" description="Low complexity" evidence="8">
    <location>
        <begin position="268"/>
        <end position="277"/>
    </location>
</feature>
<dbReference type="SUPFAM" id="SSF48371">
    <property type="entry name" value="ARM repeat"/>
    <property type="match status" value="1"/>
</dbReference>
<dbReference type="InterPro" id="IPR027165">
    <property type="entry name" value="CND3"/>
</dbReference>
<dbReference type="Pfam" id="PF12719">
    <property type="entry name" value="Cnd3"/>
    <property type="match status" value="1"/>
</dbReference>
<feature type="region of interest" description="Disordered" evidence="8">
    <location>
        <begin position="264"/>
        <end position="286"/>
    </location>
</feature>
<keyword evidence="7" id="KW-0131">Cell cycle</keyword>